<organism evidence="1 2">
    <name type="scientific">Tritrichomonas foetus</name>
    <dbReference type="NCBI Taxonomy" id="1144522"/>
    <lineage>
        <taxon>Eukaryota</taxon>
        <taxon>Metamonada</taxon>
        <taxon>Parabasalia</taxon>
        <taxon>Tritrichomonadida</taxon>
        <taxon>Tritrichomonadidae</taxon>
        <taxon>Tritrichomonas</taxon>
    </lineage>
</organism>
<proteinExistence type="predicted"/>
<dbReference type="RefSeq" id="XP_068368233.1">
    <property type="nucleotide sequence ID" value="XM_068497822.1"/>
</dbReference>
<dbReference type="GeneID" id="94832526"/>
<keyword evidence="2" id="KW-1185">Reference proteome</keyword>
<reference evidence="1" key="1">
    <citation type="submission" date="2016-10" db="EMBL/GenBank/DDBJ databases">
        <authorList>
            <person name="Benchimol M."/>
            <person name="Almeida L.G."/>
            <person name="Vasconcelos A.T."/>
            <person name="Perreira-Neves A."/>
            <person name="Rosa I.A."/>
            <person name="Tasca T."/>
            <person name="Bogo M.R."/>
            <person name="de Souza W."/>
        </authorList>
    </citation>
    <scope>NUCLEOTIDE SEQUENCE [LARGE SCALE GENOMIC DNA]</scope>
    <source>
        <strain evidence="1">K</strain>
    </source>
</reference>
<accession>A0A1J4KUX0</accession>
<evidence type="ECO:0000313" key="2">
    <source>
        <dbReference type="Proteomes" id="UP000179807"/>
    </source>
</evidence>
<dbReference type="EMBL" id="MLAK01000272">
    <property type="protein sequence ID" value="OHT15097.1"/>
    <property type="molecule type" value="Genomic_DNA"/>
</dbReference>
<dbReference type="Proteomes" id="UP000179807">
    <property type="component" value="Unassembled WGS sequence"/>
</dbReference>
<sequence>MVKFSPCFFFKKKKKTLISFNPKLFQSPSHLKIFMSFTKSSNRNNLSEALRRIEQTAPQQTADDFTFSNEISTDLLKYLFSSYNGKDINMEMGEANLTEIYAPIVEKFLRINPPLAPFEVILFRDEIISMLQYICWIVTYDLLSPELISHETDQLRRTIYDDLSINFSQLQKRLMNSTLTLSARFLELWCEVVCAAIFTLFMSVFQETPLYRNAAFFTRYENDIRTILVGFSSPNLREFHKSILNLIPNEYKICVPKLITIGGEDYSKEFTTMLTFEPQIEKSWKARKSTLFQTSSTTGLMQNAMKLKGANITTPRKSRSIRRGNAERSGVQIAKAQEVLKNTKKIIKNYKIDRHTIIRDLCAQEELYFEINEPPPQTPLGVTFEDMPPPRIPQDSFYQRSPRNNRNVKKVKPTELRRHRYRVIPEPEETMRMIASAHEYLAANNMLVL</sequence>
<evidence type="ECO:0000313" key="1">
    <source>
        <dbReference type="EMBL" id="OHT15097.1"/>
    </source>
</evidence>
<name>A0A1J4KUX0_9EUKA</name>
<comment type="caution">
    <text evidence="1">The sequence shown here is derived from an EMBL/GenBank/DDBJ whole genome shotgun (WGS) entry which is preliminary data.</text>
</comment>
<protein>
    <submittedName>
        <fullName evidence="1">Uncharacterized protein</fullName>
    </submittedName>
</protein>
<dbReference type="AlphaFoldDB" id="A0A1J4KUX0"/>
<gene>
    <name evidence="1" type="ORF">TRFO_14448</name>
</gene>
<dbReference type="VEuPathDB" id="TrichDB:TRFO_14448"/>